<dbReference type="Proteomes" id="UP001206206">
    <property type="component" value="Unassembled WGS sequence"/>
</dbReference>
<keyword evidence="4" id="KW-1185">Reference proteome</keyword>
<gene>
    <name evidence="3" type="ORF">NON19_30135</name>
</gene>
<proteinExistence type="predicted"/>
<feature type="transmembrane region" description="Helical" evidence="2">
    <location>
        <begin position="36"/>
        <end position="60"/>
    </location>
</feature>
<keyword evidence="2" id="KW-0472">Membrane</keyword>
<keyword evidence="2" id="KW-0812">Transmembrane</keyword>
<feature type="compositionally biased region" description="Gly residues" evidence="1">
    <location>
        <begin position="209"/>
        <end position="222"/>
    </location>
</feature>
<evidence type="ECO:0000313" key="4">
    <source>
        <dbReference type="Proteomes" id="UP001206206"/>
    </source>
</evidence>
<name>A0ABT1PLF6_9ACTN</name>
<feature type="region of interest" description="Disordered" evidence="1">
    <location>
        <begin position="189"/>
        <end position="240"/>
    </location>
</feature>
<sequence>MKSRLVIGALGLAAMGIGLSILLTDPYVRDPLDVVWWLAGAVLLHDGVLVPVVLVAGAALRVPRWMRGPLRGGLIAAGCVAAVALPAVLRPGPVANPSVLPLDYGRGLLIATGAVAAATAVAAVRSGVRSRREAAGSGDGPDLGDTVAVQDQDVDAALGGDGARGVGYVNRPAGDHGCAAEVHHGHTIHGVPQPGGGVPVTELADEGGDGGGPAEGVGGFGADTGEVDAEIGGKDLRGER</sequence>
<evidence type="ECO:0000256" key="2">
    <source>
        <dbReference type="SAM" id="Phobius"/>
    </source>
</evidence>
<reference evidence="3 4" key="1">
    <citation type="submission" date="2022-06" db="EMBL/GenBank/DDBJ databases">
        <title>Draft genome sequence of type strain Streptomyces rubrisoli DSM 42083.</title>
        <authorList>
            <person name="Duangmal K."/>
            <person name="Klaysubun C."/>
        </authorList>
    </citation>
    <scope>NUCLEOTIDE SEQUENCE [LARGE SCALE GENOMIC DNA]</scope>
    <source>
        <strain evidence="3 4">DSM 42083</strain>
    </source>
</reference>
<keyword evidence="2" id="KW-1133">Transmembrane helix</keyword>
<feature type="compositionally biased region" description="Basic and acidic residues" evidence="1">
    <location>
        <begin position="231"/>
        <end position="240"/>
    </location>
</feature>
<feature type="transmembrane region" description="Helical" evidence="2">
    <location>
        <begin position="104"/>
        <end position="124"/>
    </location>
</feature>
<dbReference type="EMBL" id="JANFNH010000058">
    <property type="protein sequence ID" value="MCQ4046189.1"/>
    <property type="molecule type" value="Genomic_DNA"/>
</dbReference>
<evidence type="ECO:0000256" key="1">
    <source>
        <dbReference type="SAM" id="MobiDB-lite"/>
    </source>
</evidence>
<evidence type="ECO:0000313" key="3">
    <source>
        <dbReference type="EMBL" id="MCQ4046189.1"/>
    </source>
</evidence>
<organism evidence="3 4">
    <name type="scientific">Streptantibioticus rubrisoli</name>
    <dbReference type="NCBI Taxonomy" id="1387313"/>
    <lineage>
        <taxon>Bacteria</taxon>
        <taxon>Bacillati</taxon>
        <taxon>Actinomycetota</taxon>
        <taxon>Actinomycetes</taxon>
        <taxon>Kitasatosporales</taxon>
        <taxon>Streptomycetaceae</taxon>
        <taxon>Streptantibioticus</taxon>
    </lineage>
</organism>
<comment type="caution">
    <text evidence="3">The sequence shown here is derived from an EMBL/GenBank/DDBJ whole genome shotgun (WGS) entry which is preliminary data.</text>
</comment>
<feature type="transmembrane region" description="Helical" evidence="2">
    <location>
        <begin position="72"/>
        <end position="89"/>
    </location>
</feature>
<accession>A0ABT1PLF6</accession>
<protein>
    <submittedName>
        <fullName evidence="3">Uncharacterized protein</fullName>
    </submittedName>
</protein>